<dbReference type="Pfam" id="PF00168">
    <property type="entry name" value="C2"/>
    <property type="match status" value="1"/>
</dbReference>
<protein>
    <recommendedName>
        <fullName evidence="2">C2 domain-containing protein</fullName>
    </recommendedName>
</protein>
<dbReference type="GO" id="GO:0006952">
    <property type="term" value="P:defense response"/>
    <property type="evidence" value="ECO:0007669"/>
    <property type="project" value="InterPro"/>
</dbReference>
<dbReference type="InterPro" id="IPR044750">
    <property type="entry name" value="C2_SRC2/BAP"/>
</dbReference>
<dbReference type="PROSITE" id="PS50004">
    <property type="entry name" value="C2"/>
    <property type="match status" value="1"/>
</dbReference>
<dbReference type="Gene3D" id="2.60.40.150">
    <property type="entry name" value="C2 domain"/>
    <property type="match status" value="1"/>
</dbReference>
<evidence type="ECO:0000259" key="2">
    <source>
        <dbReference type="PROSITE" id="PS50004"/>
    </source>
</evidence>
<dbReference type="InterPro" id="IPR035892">
    <property type="entry name" value="C2_domain_sf"/>
</dbReference>
<dbReference type="PANTHER" id="PTHR32246">
    <property type="entry name" value="INGRESSION PROTEIN FIC1"/>
    <property type="match status" value="1"/>
</dbReference>
<reference evidence="3 4" key="1">
    <citation type="submission" date="2024-01" db="EMBL/GenBank/DDBJ databases">
        <title>The genomes of 5 underutilized Papilionoideae crops provide insights into root nodulation and disease resistanc.</title>
        <authorList>
            <person name="Jiang F."/>
        </authorList>
    </citation>
    <scope>NUCLEOTIDE SEQUENCE [LARGE SCALE GENOMIC DNA]</scope>
    <source>
        <strain evidence="3">DUOXIRENSHENG_FW03</strain>
        <tissue evidence="3">Leaves</tissue>
    </source>
</reference>
<organism evidence="3 4">
    <name type="scientific">Psophocarpus tetragonolobus</name>
    <name type="common">Winged bean</name>
    <name type="synonym">Dolichos tetragonolobus</name>
    <dbReference type="NCBI Taxonomy" id="3891"/>
    <lineage>
        <taxon>Eukaryota</taxon>
        <taxon>Viridiplantae</taxon>
        <taxon>Streptophyta</taxon>
        <taxon>Embryophyta</taxon>
        <taxon>Tracheophyta</taxon>
        <taxon>Spermatophyta</taxon>
        <taxon>Magnoliopsida</taxon>
        <taxon>eudicotyledons</taxon>
        <taxon>Gunneridae</taxon>
        <taxon>Pentapetalae</taxon>
        <taxon>rosids</taxon>
        <taxon>fabids</taxon>
        <taxon>Fabales</taxon>
        <taxon>Fabaceae</taxon>
        <taxon>Papilionoideae</taxon>
        <taxon>50 kb inversion clade</taxon>
        <taxon>NPAAA clade</taxon>
        <taxon>indigoferoid/millettioid clade</taxon>
        <taxon>Phaseoleae</taxon>
        <taxon>Psophocarpus</taxon>
    </lineage>
</organism>
<dbReference type="PANTHER" id="PTHR32246:SF169">
    <property type="entry name" value="PROTEIN SRC2-LIKE"/>
    <property type="match status" value="1"/>
</dbReference>
<gene>
    <name evidence="3" type="ORF">VNO78_16697</name>
</gene>
<evidence type="ECO:0000313" key="4">
    <source>
        <dbReference type="Proteomes" id="UP001386955"/>
    </source>
</evidence>
<feature type="region of interest" description="Disordered" evidence="1">
    <location>
        <begin position="43"/>
        <end position="66"/>
    </location>
</feature>
<evidence type="ECO:0000256" key="1">
    <source>
        <dbReference type="SAM" id="MobiDB-lite"/>
    </source>
</evidence>
<evidence type="ECO:0000313" key="3">
    <source>
        <dbReference type="EMBL" id="KAK7396015.1"/>
    </source>
</evidence>
<dbReference type="CDD" id="cd04051">
    <property type="entry name" value="C2_SRC2_like"/>
    <property type="match status" value="1"/>
</dbReference>
<comment type="caution">
    <text evidence="3">The sequence shown here is derived from an EMBL/GenBank/DDBJ whole genome shotgun (WGS) entry which is preliminary data.</text>
</comment>
<dbReference type="Proteomes" id="UP001386955">
    <property type="component" value="Unassembled WGS sequence"/>
</dbReference>
<accession>A0AAN9XKN1</accession>
<keyword evidence="4" id="KW-1185">Reference proteome</keyword>
<name>A0AAN9XKN1_PSOTE</name>
<sequence>MEAEQCIELKIISGKDITAFNFFQKLTLYVLVYIESEDPKRNLTEEQKQRQRTLTDRDVDGDGSNPGWNHNARFDLGWLSRDSRHEDLFLRFEFRHDGVILGDKLIGESRVPLADLIRDAAADAARFVSYEVRSGEGKPNGIFNFSYKVKGFGIGTHSSEILEGRISGYPVLAPEDCGCAPIPNPVQYPACQIGNTSCYPTVALPVVSPVYSAAVSPSPPPPPPVFPPSNGEYHCYYPPPPVAYPYPPPPPPPMAHAYPPYGPQAHPWPPGPYFERRW</sequence>
<dbReference type="AlphaFoldDB" id="A0AAN9XKN1"/>
<dbReference type="EMBL" id="JAYMYS010000004">
    <property type="protein sequence ID" value="KAK7396015.1"/>
    <property type="molecule type" value="Genomic_DNA"/>
</dbReference>
<feature type="compositionally biased region" description="Basic and acidic residues" evidence="1">
    <location>
        <begin position="43"/>
        <end position="60"/>
    </location>
</feature>
<dbReference type="SUPFAM" id="SSF49562">
    <property type="entry name" value="C2 domain (Calcium/lipid-binding domain, CaLB)"/>
    <property type="match status" value="1"/>
</dbReference>
<feature type="domain" description="C2" evidence="2">
    <location>
        <begin position="1"/>
        <end position="126"/>
    </location>
</feature>
<dbReference type="InterPro" id="IPR000008">
    <property type="entry name" value="C2_dom"/>
</dbReference>
<proteinExistence type="predicted"/>